<gene>
    <name evidence="1" type="ORF">C2G38_2228251</name>
</gene>
<protein>
    <submittedName>
        <fullName evidence="1">Uncharacterized protein</fullName>
    </submittedName>
</protein>
<organism evidence="1 2">
    <name type="scientific">Gigaspora rosea</name>
    <dbReference type="NCBI Taxonomy" id="44941"/>
    <lineage>
        <taxon>Eukaryota</taxon>
        <taxon>Fungi</taxon>
        <taxon>Fungi incertae sedis</taxon>
        <taxon>Mucoromycota</taxon>
        <taxon>Glomeromycotina</taxon>
        <taxon>Glomeromycetes</taxon>
        <taxon>Diversisporales</taxon>
        <taxon>Gigasporaceae</taxon>
        <taxon>Gigaspora</taxon>
    </lineage>
</organism>
<accession>A0A397TVY7</accession>
<keyword evidence="2" id="KW-1185">Reference proteome</keyword>
<reference evidence="1 2" key="1">
    <citation type="submission" date="2018-06" db="EMBL/GenBank/DDBJ databases">
        <title>Comparative genomics reveals the genomic features of Rhizophagus irregularis, R. cerebriforme, R. diaphanum and Gigaspora rosea, and their symbiotic lifestyle signature.</title>
        <authorList>
            <person name="Morin E."/>
            <person name="San Clemente H."/>
            <person name="Chen E.C.H."/>
            <person name="De La Providencia I."/>
            <person name="Hainaut M."/>
            <person name="Kuo A."/>
            <person name="Kohler A."/>
            <person name="Murat C."/>
            <person name="Tang N."/>
            <person name="Roy S."/>
            <person name="Loubradou J."/>
            <person name="Henrissat B."/>
            <person name="Grigoriev I.V."/>
            <person name="Corradi N."/>
            <person name="Roux C."/>
            <person name="Martin F.M."/>
        </authorList>
    </citation>
    <scope>NUCLEOTIDE SEQUENCE [LARGE SCALE GENOMIC DNA]</scope>
    <source>
        <strain evidence="1 2">DAOM 194757</strain>
    </source>
</reference>
<dbReference type="EMBL" id="QKWP01002748">
    <property type="protein sequence ID" value="RIB02285.1"/>
    <property type="molecule type" value="Genomic_DNA"/>
</dbReference>
<evidence type="ECO:0000313" key="1">
    <source>
        <dbReference type="EMBL" id="RIB02285.1"/>
    </source>
</evidence>
<dbReference type="Proteomes" id="UP000266673">
    <property type="component" value="Unassembled WGS sequence"/>
</dbReference>
<dbReference type="AlphaFoldDB" id="A0A397TVY7"/>
<sequence>MKNKLIDIIINKSYDNQSDSKEYYKRLPRKKKLDLIRKMLEKNEYDSNNTLHMGSNCFFLLVYSPNNKAEILQNEECNYCISKIIEEKDGKHFLYIRQKIEFDKTMLKDEKGFKFNENSSVVKAYYRAFQINTDSIRRIDRDDYIERSYKCKYEKNEFCKRSLILMEKFRLL</sequence>
<proteinExistence type="predicted"/>
<evidence type="ECO:0000313" key="2">
    <source>
        <dbReference type="Proteomes" id="UP000266673"/>
    </source>
</evidence>
<comment type="caution">
    <text evidence="1">The sequence shown here is derived from an EMBL/GenBank/DDBJ whole genome shotgun (WGS) entry which is preliminary data.</text>
</comment>
<name>A0A397TVY7_9GLOM</name>